<protein>
    <recommendedName>
        <fullName evidence="5">TPM domain-containing protein</fullName>
    </recommendedName>
</protein>
<comment type="caution">
    <text evidence="3">The sequence shown here is derived from an EMBL/GenBank/DDBJ whole genome shotgun (WGS) entry which is preliminary data.</text>
</comment>
<proteinExistence type="predicted"/>
<evidence type="ECO:0000313" key="3">
    <source>
        <dbReference type="EMBL" id="RKQ93746.1"/>
    </source>
</evidence>
<evidence type="ECO:0008006" key="5">
    <source>
        <dbReference type="Google" id="ProtNLM"/>
    </source>
</evidence>
<feature type="signal peptide" evidence="2">
    <location>
        <begin position="1"/>
        <end position="21"/>
    </location>
</feature>
<feature type="transmembrane region" description="Helical" evidence="1">
    <location>
        <begin position="179"/>
        <end position="198"/>
    </location>
</feature>
<dbReference type="RefSeq" id="WP_121252149.1">
    <property type="nucleotide sequence ID" value="NZ_RBIL01000001.1"/>
</dbReference>
<keyword evidence="1" id="KW-0812">Transmembrane</keyword>
<reference evidence="3 4" key="1">
    <citation type="submission" date="2018-10" db="EMBL/GenBank/DDBJ databases">
        <title>Genomic Encyclopedia of Archaeal and Bacterial Type Strains, Phase II (KMG-II): from individual species to whole genera.</title>
        <authorList>
            <person name="Goeker M."/>
        </authorList>
    </citation>
    <scope>NUCLEOTIDE SEQUENCE [LARGE SCALE GENOMIC DNA]</scope>
    <source>
        <strain evidence="3 4">DSM 14954</strain>
    </source>
</reference>
<dbReference type="Proteomes" id="UP000278962">
    <property type="component" value="Unassembled WGS sequence"/>
</dbReference>
<keyword evidence="1" id="KW-0472">Membrane</keyword>
<keyword evidence="1" id="KW-1133">Transmembrane helix</keyword>
<name>A0A660LHC8_9ACTN</name>
<evidence type="ECO:0000313" key="4">
    <source>
        <dbReference type="Proteomes" id="UP000278962"/>
    </source>
</evidence>
<organism evidence="3 4">
    <name type="scientific">Solirubrobacter pauli</name>
    <dbReference type="NCBI Taxonomy" id="166793"/>
    <lineage>
        <taxon>Bacteria</taxon>
        <taxon>Bacillati</taxon>
        <taxon>Actinomycetota</taxon>
        <taxon>Thermoleophilia</taxon>
        <taxon>Solirubrobacterales</taxon>
        <taxon>Solirubrobacteraceae</taxon>
        <taxon>Solirubrobacter</taxon>
    </lineage>
</organism>
<keyword evidence="2" id="KW-0732">Signal</keyword>
<dbReference type="OrthoDB" id="9860887at2"/>
<evidence type="ECO:0000256" key="2">
    <source>
        <dbReference type="SAM" id="SignalP"/>
    </source>
</evidence>
<dbReference type="EMBL" id="RBIL01000001">
    <property type="protein sequence ID" value="RKQ93746.1"/>
    <property type="molecule type" value="Genomic_DNA"/>
</dbReference>
<gene>
    <name evidence="3" type="ORF">C8N24_3617</name>
</gene>
<evidence type="ECO:0000256" key="1">
    <source>
        <dbReference type="SAM" id="Phobius"/>
    </source>
</evidence>
<accession>A0A660LHC8</accession>
<dbReference type="AlphaFoldDB" id="A0A660LHC8"/>
<sequence length="204" mass="21574">MRTLSALVAVFLSLCGGVAWADGDPASDVLASARVFWPYNLKVPAESREQLNATVTAVTRNGLPVRVAMVQSEFDLGSVGVLFGHPQDYSQFLAQGLANFNRDWVIVVMPNGYGVYHCVPIPEVGFCEKALPSEADQKRLRTLAPVSKSRQDMAAAAEQAVRTFAEGRGVSAASGGVGVVAPVAGAVVGILLVMVLFGRRRVAS</sequence>
<feature type="chain" id="PRO_5024882174" description="TPM domain-containing protein" evidence="2">
    <location>
        <begin position="22"/>
        <end position="204"/>
    </location>
</feature>
<keyword evidence="4" id="KW-1185">Reference proteome</keyword>